<dbReference type="HOGENOM" id="CLU_074237_1_1_1"/>
<feature type="coiled-coil region" evidence="8">
    <location>
        <begin position="154"/>
        <end position="188"/>
    </location>
</feature>
<dbReference type="GO" id="GO:0070180">
    <property type="term" value="F:large ribosomal subunit rRNA binding"/>
    <property type="evidence" value="ECO:0007669"/>
    <property type="project" value="TreeGrafter"/>
</dbReference>
<dbReference type="FunFam" id="1.10.10.250:FF:000003">
    <property type="entry name" value="Mitochondrial ribosomal protein L11"/>
    <property type="match status" value="1"/>
</dbReference>
<dbReference type="InterPro" id="IPR006519">
    <property type="entry name" value="Ribosomal_uL11_bac-typ"/>
</dbReference>
<gene>
    <name evidence="11" type="primary">107360516</name>
</gene>
<keyword evidence="3 7" id="KW-0687">Ribonucleoprotein</keyword>
<sequence length="189" mass="21466">MASKARKAAEKVIHTTPLFVWISAGLANPGPPLGPQLGQRGINIAQFCKEFNDKTAKHKKGIPIPCMISVNPDRSFKLTMSNPPITYFLRQAAGAERGAADYRTQVAGMITVKHVYEIAKIKSQDAYYENVPMEKIFQEIVVRALQMGVKVVHKLDAKEYAEFLEKRRVEVEEELRKLEEERQNRLLRT</sequence>
<keyword evidence="2 7" id="KW-0689">Ribosomal protein</keyword>
<comment type="similarity">
    <text evidence="1 7">Belongs to the universal ribosomal protein uL11 family.</text>
</comment>
<evidence type="ECO:0000256" key="5">
    <source>
        <dbReference type="ARBA" id="ARBA00040104"/>
    </source>
</evidence>
<dbReference type="Proteomes" id="UP000015104">
    <property type="component" value="Unassembled WGS sequence"/>
</dbReference>
<protein>
    <recommendedName>
        <fullName evidence="5">Large ribosomal subunit protein uL11m</fullName>
    </recommendedName>
    <alternativeName>
        <fullName evidence="6">39S ribosomal protein L11, mitochondrial</fullName>
    </alternativeName>
</protein>
<dbReference type="KEGG" id="tut:107360516"/>
<evidence type="ECO:0000256" key="1">
    <source>
        <dbReference type="ARBA" id="ARBA00010537"/>
    </source>
</evidence>
<dbReference type="PANTHER" id="PTHR11661">
    <property type="entry name" value="60S RIBOSOMAL PROTEIN L12"/>
    <property type="match status" value="1"/>
</dbReference>
<feature type="domain" description="Large ribosomal subunit protein uL11 N-terminal" evidence="10">
    <location>
        <begin position="21"/>
        <end position="76"/>
    </location>
</feature>
<evidence type="ECO:0000256" key="7">
    <source>
        <dbReference type="RuleBase" id="RU003978"/>
    </source>
</evidence>
<evidence type="ECO:0000256" key="8">
    <source>
        <dbReference type="SAM" id="Coils"/>
    </source>
</evidence>
<dbReference type="EMBL" id="CAEY01001585">
    <property type="status" value="NOT_ANNOTATED_CDS"/>
    <property type="molecule type" value="Genomic_DNA"/>
</dbReference>
<dbReference type="GO" id="GO:0003735">
    <property type="term" value="F:structural constituent of ribosome"/>
    <property type="evidence" value="ECO:0007669"/>
    <property type="project" value="InterPro"/>
</dbReference>
<keyword evidence="8" id="KW-0175">Coiled coil</keyword>
<dbReference type="AlphaFoldDB" id="T1K535"/>
<dbReference type="SMART" id="SM00649">
    <property type="entry name" value="RL11"/>
    <property type="match status" value="1"/>
</dbReference>
<dbReference type="InterPro" id="IPR020783">
    <property type="entry name" value="Ribosomal_uL11_C"/>
</dbReference>
<name>T1K535_TETUR</name>
<dbReference type="EnsemblMetazoa" id="tetur05g04880.1">
    <property type="protein sequence ID" value="tetur05g04880.1"/>
    <property type="gene ID" value="tetur05g04880"/>
</dbReference>
<dbReference type="CDD" id="cd00349">
    <property type="entry name" value="Ribosomal_L11"/>
    <property type="match status" value="1"/>
</dbReference>
<accession>T1K535</accession>
<feature type="domain" description="Large ribosomal subunit protein uL11 C-terminal" evidence="9">
    <location>
        <begin position="82"/>
        <end position="151"/>
    </location>
</feature>
<dbReference type="SUPFAM" id="SSF54747">
    <property type="entry name" value="Ribosomal L11/L12e N-terminal domain"/>
    <property type="match status" value="1"/>
</dbReference>
<dbReference type="Gene3D" id="3.30.1550.10">
    <property type="entry name" value="Ribosomal protein L11/L12, N-terminal domain"/>
    <property type="match status" value="1"/>
</dbReference>
<dbReference type="STRING" id="32264.T1K535"/>
<dbReference type="SUPFAM" id="SSF46906">
    <property type="entry name" value="Ribosomal protein L11, C-terminal domain"/>
    <property type="match status" value="1"/>
</dbReference>
<evidence type="ECO:0000256" key="4">
    <source>
        <dbReference type="ARBA" id="ARBA00038782"/>
    </source>
</evidence>
<evidence type="ECO:0000256" key="2">
    <source>
        <dbReference type="ARBA" id="ARBA00022980"/>
    </source>
</evidence>
<evidence type="ECO:0000259" key="9">
    <source>
        <dbReference type="Pfam" id="PF00298"/>
    </source>
</evidence>
<dbReference type="Pfam" id="PF00298">
    <property type="entry name" value="Ribosomal_L11"/>
    <property type="match status" value="1"/>
</dbReference>
<dbReference type="GO" id="GO:0006412">
    <property type="term" value="P:translation"/>
    <property type="evidence" value="ECO:0007669"/>
    <property type="project" value="InterPro"/>
</dbReference>
<dbReference type="HAMAP" id="MF_00736">
    <property type="entry name" value="Ribosomal_uL11"/>
    <property type="match status" value="1"/>
</dbReference>
<keyword evidence="12" id="KW-1185">Reference proteome</keyword>
<dbReference type="InterPro" id="IPR036769">
    <property type="entry name" value="Ribosomal_uL11_C_sf"/>
</dbReference>
<dbReference type="InterPro" id="IPR020784">
    <property type="entry name" value="Ribosomal_uL11_N"/>
</dbReference>
<dbReference type="Pfam" id="PF03946">
    <property type="entry name" value="Ribosomal_L11_N"/>
    <property type="match status" value="1"/>
</dbReference>
<organism evidence="11 12">
    <name type="scientific">Tetranychus urticae</name>
    <name type="common">Two-spotted spider mite</name>
    <dbReference type="NCBI Taxonomy" id="32264"/>
    <lineage>
        <taxon>Eukaryota</taxon>
        <taxon>Metazoa</taxon>
        <taxon>Ecdysozoa</taxon>
        <taxon>Arthropoda</taxon>
        <taxon>Chelicerata</taxon>
        <taxon>Arachnida</taxon>
        <taxon>Acari</taxon>
        <taxon>Acariformes</taxon>
        <taxon>Trombidiformes</taxon>
        <taxon>Prostigmata</taxon>
        <taxon>Eleutherengona</taxon>
        <taxon>Raphignathae</taxon>
        <taxon>Tetranychoidea</taxon>
        <taxon>Tetranychidae</taxon>
        <taxon>Tetranychus</taxon>
    </lineage>
</organism>
<evidence type="ECO:0000313" key="11">
    <source>
        <dbReference type="EnsemblMetazoa" id="tetur05g04880.1"/>
    </source>
</evidence>
<proteinExistence type="inferred from homology"/>
<dbReference type="Gene3D" id="1.10.10.250">
    <property type="entry name" value="Ribosomal protein L11, C-terminal domain"/>
    <property type="match status" value="1"/>
</dbReference>
<dbReference type="OrthoDB" id="1091498at2759"/>
<dbReference type="eggNOG" id="KOG3257">
    <property type="taxonomic scope" value="Eukaryota"/>
</dbReference>
<evidence type="ECO:0000313" key="12">
    <source>
        <dbReference type="Proteomes" id="UP000015104"/>
    </source>
</evidence>
<evidence type="ECO:0000256" key="3">
    <source>
        <dbReference type="ARBA" id="ARBA00023274"/>
    </source>
</evidence>
<dbReference type="NCBIfam" id="TIGR01632">
    <property type="entry name" value="L11_bact"/>
    <property type="match status" value="1"/>
</dbReference>
<evidence type="ECO:0000259" key="10">
    <source>
        <dbReference type="Pfam" id="PF03946"/>
    </source>
</evidence>
<reference evidence="12" key="1">
    <citation type="submission" date="2011-08" db="EMBL/GenBank/DDBJ databases">
        <authorList>
            <person name="Rombauts S."/>
        </authorList>
    </citation>
    <scope>NUCLEOTIDE SEQUENCE</scope>
    <source>
        <strain evidence="12">London</strain>
    </source>
</reference>
<dbReference type="InterPro" id="IPR036796">
    <property type="entry name" value="Ribosomal_uL11_N_sf"/>
</dbReference>
<dbReference type="InterPro" id="IPR000911">
    <property type="entry name" value="Ribosomal_uL11"/>
</dbReference>
<dbReference type="PANTHER" id="PTHR11661:SF1">
    <property type="entry name" value="LARGE RIBOSOMAL SUBUNIT PROTEIN UL11M"/>
    <property type="match status" value="1"/>
</dbReference>
<reference evidence="11" key="2">
    <citation type="submission" date="2015-06" db="UniProtKB">
        <authorList>
            <consortium name="EnsemblMetazoa"/>
        </authorList>
    </citation>
    <scope>IDENTIFICATION</scope>
</reference>
<dbReference type="OMA" id="CKQFNAK"/>
<comment type="subunit">
    <text evidence="4">Component of the mitochondrial ribosome large subunit (39S) which comprises a 16S rRNA and about 50 distinct proteins.</text>
</comment>
<evidence type="ECO:0000256" key="6">
    <source>
        <dbReference type="ARBA" id="ARBA00041455"/>
    </source>
</evidence>
<dbReference type="GO" id="GO:0005762">
    <property type="term" value="C:mitochondrial large ribosomal subunit"/>
    <property type="evidence" value="ECO:0007669"/>
    <property type="project" value="TreeGrafter"/>
</dbReference>